<comment type="caution">
    <text evidence="1">The sequence shown here is derived from an EMBL/GenBank/DDBJ whole genome shotgun (WGS) entry which is preliminary data.</text>
</comment>
<evidence type="ECO:0000313" key="1">
    <source>
        <dbReference type="EMBL" id="MPN10674.1"/>
    </source>
</evidence>
<name>A0A645FDV4_9ZZZZ</name>
<dbReference type="EMBL" id="VSSQ01056835">
    <property type="protein sequence ID" value="MPN10674.1"/>
    <property type="molecule type" value="Genomic_DNA"/>
</dbReference>
<reference evidence="1" key="1">
    <citation type="submission" date="2019-08" db="EMBL/GenBank/DDBJ databases">
        <authorList>
            <person name="Kucharzyk K."/>
            <person name="Murdoch R.W."/>
            <person name="Higgins S."/>
            <person name="Loffler F."/>
        </authorList>
    </citation>
    <scope>NUCLEOTIDE SEQUENCE</scope>
</reference>
<dbReference type="AlphaFoldDB" id="A0A645FDV4"/>
<gene>
    <name evidence="1" type="ORF">SDC9_157971</name>
</gene>
<organism evidence="1">
    <name type="scientific">bioreactor metagenome</name>
    <dbReference type="NCBI Taxonomy" id="1076179"/>
    <lineage>
        <taxon>unclassified sequences</taxon>
        <taxon>metagenomes</taxon>
        <taxon>ecological metagenomes</taxon>
    </lineage>
</organism>
<accession>A0A645FDV4</accession>
<proteinExistence type="predicted"/>
<sequence length="168" mass="19011">MLLRQDGGRHQQRRLFSILNRLKDRPQRQLRLSVANVSAEQAIHGADLFHIRLDLLHALFLVGREFIGKTLLEGSLPRGVFGERKADGIRPLGIQRREIDRELLGRTFRLVDAVCPLRAAELAQRGRYFVLPAADIFLHAVELIGRDIEPVSAAVFDEQIISRVALHA</sequence>
<protein>
    <submittedName>
        <fullName evidence="1">Uncharacterized protein</fullName>
    </submittedName>
</protein>